<feature type="domain" description="ABC-2 type transporter transmembrane" evidence="7">
    <location>
        <begin position="19"/>
        <end position="430"/>
    </location>
</feature>
<evidence type="ECO:0000256" key="3">
    <source>
        <dbReference type="ARBA" id="ARBA00022692"/>
    </source>
</evidence>
<dbReference type="Proteomes" id="UP000270291">
    <property type="component" value="Unassembled WGS sequence"/>
</dbReference>
<dbReference type="Pfam" id="PF12698">
    <property type="entry name" value="ABC2_membrane_3"/>
    <property type="match status" value="1"/>
</dbReference>
<dbReference type="GO" id="GO:0005886">
    <property type="term" value="C:plasma membrane"/>
    <property type="evidence" value="ECO:0007669"/>
    <property type="project" value="UniProtKB-SubCell"/>
</dbReference>
<evidence type="ECO:0000259" key="7">
    <source>
        <dbReference type="Pfam" id="PF12698"/>
    </source>
</evidence>
<dbReference type="EMBL" id="RWIU01000005">
    <property type="protein sequence ID" value="RSK42534.1"/>
    <property type="molecule type" value="Genomic_DNA"/>
</dbReference>
<accession>A0A3R9MWJ4</accession>
<gene>
    <name evidence="8" type="ORF">EI293_16625</name>
</gene>
<evidence type="ECO:0000313" key="8">
    <source>
        <dbReference type="EMBL" id="RSK42534.1"/>
    </source>
</evidence>
<dbReference type="InterPro" id="IPR051449">
    <property type="entry name" value="ABC-2_transporter_component"/>
</dbReference>
<evidence type="ECO:0000313" key="9">
    <source>
        <dbReference type="Proteomes" id="UP000270291"/>
    </source>
</evidence>
<feature type="transmembrane region" description="Helical" evidence="6">
    <location>
        <begin position="21"/>
        <end position="40"/>
    </location>
</feature>
<dbReference type="PANTHER" id="PTHR30294:SF29">
    <property type="entry name" value="MULTIDRUG ABC TRANSPORTER PERMEASE YBHS-RELATED"/>
    <property type="match status" value="1"/>
</dbReference>
<dbReference type="OrthoDB" id="9768837at2"/>
<dbReference type="RefSeq" id="WP_125439661.1">
    <property type="nucleotide sequence ID" value="NZ_RWIU01000005.1"/>
</dbReference>
<comment type="caution">
    <text evidence="8">The sequence shown here is derived from an EMBL/GenBank/DDBJ whole genome shotgun (WGS) entry which is preliminary data.</text>
</comment>
<evidence type="ECO:0000256" key="2">
    <source>
        <dbReference type="ARBA" id="ARBA00022475"/>
    </source>
</evidence>
<organism evidence="8 9">
    <name type="scientific">Hymenobacter perfusus</name>
    <dbReference type="NCBI Taxonomy" id="1236770"/>
    <lineage>
        <taxon>Bacteria</taxon>
        <taxon>Pseudomonadati</taxon>
        <taxon>Bacteroidota</taxon>
        <taxon>Cytophagia</taxon>
        <taxon>Cytophagales</taxon>
        <taxon>Hymenobacteraceae</taxon>
        <taxon>Hymenobacter</taxon>
    </lineage>
</organism>
<keyword evidence="5 6" id="KW-0472">Membrane</keyword>
<dbReference type="GO" id="GO:0140359">
    <property type="term" value="F:ABC-type transporter activity"/>
    <property type="evidence" value="ECO:0007669"/>
    <property type="project" value="InterPro"/>
</dbReference>
<proteinExistence type="predicted"/>
<evidence type="ECO:0000256" key="1">
    <source>
        <dbReference type="ARBA" id="ARBA00004651"/>
    </source>
</evidence>
<reference evidence="8 9" key="1">
    <citation type="submission" date="2018-12" db="EMBL/GenBank/DDBJ databases">
        <authorList>
            <person name="Feng G."/>
            <person name="Zhu H."/>
        </authorList>
    </citation>
    <scope>NUCLEOTIDE SEQUENCE [LARGE SCALE GENOMIC DNA]</scope>
    <source>
        <strain evidence="8 9">LMG 26000</strain>
    </source>
</reference>
<feature type="transmembrane region" description="Helical" evidence="6">
    <location>
        <begin position="315"/>
        <end position="335"/>
    </location>
</feature>
<evidence type="ECO:0000256" key="4">
    <source>
        <dbReference type="ARBA" id="ARBA00022989"/>
    </source>
</evidence>
<dbReference type="Gene3D" id="3.40.190.10">
    <property type="entry name" value="Periplasmic binding protein-like II"/>
    <property type="match status" value="1"/>
</dbReference>
<protein>
    <submittedName>
        <fullName evidence="8">ABC transporter permease</fullName>
    </submittedName>
</protein>
<evidence type="ECO:0000256" key="6">
    <source>
        <dbReference type="SAM" id="Phobius"/>
    </source>
</evidence>
<feature type="transmembrane region" description="Helical" evidence="6">
    <location>
        <begin position="355"/>
        <end position="377"/>
    </location>
</feature>
<keyword evidence="2" id="KW-1003">Cell membrane</keyword>
<feature type="transmembrane region" description="Helical" evidence="6">
    <location>
        <begin position="184"/>
        <end position="208"/>
    </location>
</feature>
<feature type="transmembrane region" description="Helical" evidence="6">
    <location>
        <begin position="411"/>
        <end position="433"/>
    </location>
</feature>
<feature type="transmembrane region" description="Helical" evidence="6">
    <location>
        <begin position="229"/>
        <end position="254"/>
    </location>
</feature>
<comment type="subcellular location">
    <subcellularLocation>
        <location evidence="1">Cell membrane</location>
        <topology evidence="1">Multi-pass membrane protein</topology>
    </subcellularLocation>
</comment>
<keyword evidence="3 6" id="KW-0812">Transmembrane</keyword>
<name>A0A3R9MWJ4_9BACT</name>
<keyword evidence="4 6" id="KW-1133">Transmembrane helix</keyword>
<evidence type="ECO:0000256" key="5">
    <source>
        <dbReference type="ARBA" id="ARBA00023136"/>
    </source>
</evidence>
<dbReference type="AlphaFoldDB" id="A0A3R9MWJ4"/>
<dbReference type="SUPFAM" id="SSF53850">
    <property type="entry name" value="Periplasmic binding protein-like II"/>
    <property type="match status" value="1"/>
</dbReference>
<dbReference type="InterPro" id="IPR013525">
    <property type="entry name" value="ABC2_TM"/>
</dbReference>
<sequence length="457" mass="49742">MDKIWLIIQREYLTRVRKKSFFIMSLLAPLLVAATFVGIAKFSGSSETDVVAVRDESGQQMLQHLTTTATEDVQFVAADGNTLAEATNLFKKAKDKQDALLYFPPTFTLDKSTGTQLLANGNVSLNRQSKIRKAVNRVVGDLKLSRSGINQTTIDNLKANVELDAVDLTQEGGRKNNVGATTGAAYFLSILVYMFIFIYGVQVMRGVAEEKSNRIMEVMISSVKPFQLMLGKILGIAAVVLTQFALWLILSWGVTSLAAPLLMKSEVKSPPAAAVAGIQEAKASRDAPTVPNADDAAVAPAPTAVSSPWNFLDGLPIGSIVGGFLFFFLGGYLLYSSMFAAIGAAVDDQTDAQQFMFPVTIPLILSYIVSINVVINGDPNGPLAFWLSMIPFTSPIAMVMRLPFGVPLWQLLLSGALLVGGFLFTTWVAARIYRVGILMYGKKVTYRELSKWMFYKG</sequence>
<dbReference type="PANTHER" id="PTHR30294">
    <property type="entry name" value="MEMBRANE COMPONENT OF ABC TRANSPORTER YHHJ-RELATED"/>
    <property type="match status" value="1"/>
</dbReference>
<keyword evidence="9" id="KW-1185">Reference proteome</keyword>